<evidence type="ECO:0000313" key="7">
    <source>
        <dbReference type="Proteomes" id="UP001165685"/>
    </source>
</evidence>
<dbReference type="PROSITE" id="PS00041">
    <property type="entry name" value="HTH_ARAC_FAMILY_1"/>
    <property type="match status" value="1"/>
</dbReference>
<keyword evidence="2 4" id="KW-0238">DNA-binding</keyword>
<keyword evidence="7" id="KW-1185">Reference proteome</keyword>
<dbReference type="InterPro" id="IPR050109">
    <property type="entry name" value="HTH-type_TetR-like_transc_reg"/>
</dbReference>
<dbReference type="Proteomes" id="UP001165685">
    <property type="component" value="Unassembled WGS sequence"/>
</dbReference>
<dbReference type="PANTHER" id="PTHR30055:SF234">
    <property type="entry name" value="HTH-TYPE TRANSCRIPTIONAL REGULATOR BETI"/>
    <property type="match status" value="1"/>
</dbReference>
<dbReference type="InterPro" id="IPR049445">
    <property type="entry name" value="TetR_SbtR-like_C"/>
</dbReference>
<gene>
    <name evidence="6" type="ORF">O4U47_06110</name>
</gene>
<keyword evidence="1" id="KW-0805">Transcription regulation</keyword>
<dbReference type="RefSeq" id="WP_270676581.1">
    <property type="nucleotide sequence ID" value="NZ_JAQFWP010000008.1"/>
</dbReference>
<dbReference type="Pfam" id="PF00440">
    <property type="entry name" value="TetR_N"/>
    <property type="match status" value="1"/>
</dbReference>
<evidence type="ECO:0000256" key="2">
    <source>
        <dbReference type="ARBA" id="ARBA00023125"/>
    </source>
</evidence>
<name>A0ABT4TH84_9ACTN</name>
<dbReference type="PANTHER" id="PTHR30055">
    <property type="entry name" value="HTH-TYPE TRANSCRIPTIONAL REGULATOR RUTR"/>
    <property type="match status" value="1"/>
</dbReference>
<dbReference type="Gene3D" id="1.10.357.10">
    <property type="entry name" value="Tetracycline Repressor, domain 2"/>
    <property type="match status" value="1"/>
</dbReference>
<dbReference type="SUPFAM" id="SSF46689">
    <property type="entry name" value="Homeodomain-like"/>
    <property type="match status" value="1"/>
</dbReference>
<reference evidence="6" key="1">
    <citation type="submission" date="2023-01" db="EMBL/GenBank/DDBJ databases">
        <title>Draft genome sequence of Nocardiopsis sp. LSu2-4 isolated from halophytes.</title>
        <authorList>
            <person name="Duangmal K."/>
            <person name="Chantavorakit T."/>
        </authorList>
    </citation>
    <scope>NUCLEOTIDE SEQUENCE</scope>
    <source>
        <strain evidence="6">LSu2-4</strain>
    </source>
</reference>
<feature type="domain" description="HTH tetR-type" evidence="5">
    <location>
        <begin position="14"/>
        <end position="73"/>
    </location>
</feature>
<sequence length="211" mass="23331">MTDRLPHNLRSDARDNRERILAAARTLFAAEGLDVPMRAVARRAGVSPATLYRRFPTKQDLAAEAFAEQARLCRAHLDQARADPDAWHGFRLLIERIFEMHARDRGFTDAFLATYPDSVDFAAERTHALKAVAELARRAKAVGRLRRDFAVEDLFLVLMALRGVDAPSAPARAAAARRFAALVVRSFEAAPGNGPLPPVPDLAPLNVLRFV</sequence>
<dbReference type="EMBL" id="JAQFWP010000008">
    <property type="protein sequence ID" value="MDA2804078.1"/>
    <property type="molecule type" value="Genomic_DNA"/>
</dbReference>
<dbReference type="InterPro" id="IPR009057">
    <property type="entry name" value="Homeodomain-like_sf"/>
</dbReference>
<protein>
    <submittedName>
        <fullName evidence="6">Helix-turn-helix domain containing protein</fullName>
    </submittedName>
</protein>
<dbReference type="InterPro" id="IPR018062">
    <property type="entry name" value="HTH_AraC-typ_CS"/>
</dbReference>
<evidence type="ECO:0000313" key="6">
    <source>
        <dbReference type="EMBL" id="MDA2804078.1"/>
    </source>
</evidence>
<dbReference type="PROSITE" id="PS50977">
    <property type="entry name" value="HTH_TETR_2"/>
    <property type="match status" value="1"/>
</dbReference>
<accession>A0ABT4TH84</accession>
<evidence type="ECO:0000256" key="1">
    <source>
        <dbReference type="ARBA" id="ARBA00023015"/>
    </source>
</evidence>
<dbReference type="InterPro" id="IPR036271">
    <property type="entry name" value="Tet_transcr_reg_TetR-rel_C_sf"/>
</dbReference>
<dbReference type="PRINTS" id="PR00455">
    <property type="entry name" value="HTHTETR"/>
</dbReference>
<dbReference type="SUPFAM" id="SSF48498">
    <property type="entry name" value="Tetracyclin repressor-like, C-terminal domain"/>
    <property type="match status" value="1"/>
</dbReference>
<dbReference type="Pfam" id="PF21597">
    <property type="entry name" value="TetR_C_43"/>
    <property type="match status" value="1"/>
</dbReference>
<proteinExistence type="predicted"/>
<feature type="DNA-binding region" description="H-T-H motif" evidence="4">
    <location>
        <begin position="36"/>
        <end position="55"/>
    </location>
</feature>
<dbReference type="InterPro" id="IPR001647">
    <property type="entry name" value="HTH_TetR"/>
</dbReference>
<comment type="caution">
    <text evidence="6">The sequence shown here is derived from an EMBL/GenBank/DDBJ whole genome shotgun (WGS) entry which is preliminary data.</text>
</comment>
<keyword evidence="3" id="KW-0804">Transcription</keyword>
<evidence type="ECO:0000256" key="4">
    <source>
        <dbReference type="PROSITE-ProRule" id="PRU00335"/>
    </source>
</evidence>
<evidence type="ECO:0000256" key="3">
    <source>
        <dbReference type="ARBA" id="ARBA00023163"/>
    </source>
</evidence>
<organism evidence="6 7">
    <name type="scientific">Nocardiopsis suaedae</name>
    <dbReference type="NCBI Taxonomy" id="3018444"/>
    <lineage>
        <taxon>Bacteria</taxon>
        <taxon>Bacillati</taxon>
        <taxon>Actinomycetota</taxon>
        <taxon>Actinomycetes</taxon>
        <taxon>Streptosporangiales</taxon>
        <taxon>Nocardiopsidaceae</taxon>
        <taxon>Nocardiopsis</taxon>
    </lineage>
</organism>
<evidence type="ECO:0000259" key="5">
    <source>
        <dbReference type="PROSITE" id="PS50977"/>
    </source>
</evidence>